<accession>B9T7N0</accession>
<gene>
    <name evidence="2" type="ORF">RCOM_0252920</name>
</gene>
<dbReference type="Pfam" id="PF03101">
    <property type="entry name" value="FAR1"/>
    <property type="match status" value="1"/>
</dbReference>
<dbReference type="InParanoid" id="B9T7N0"/>
<evidence type="ECO:0000313" key="3">
    <source>
        <dbReference type="Proteomes" id="UP000008311"/>
    </source>
</evidence>
<protein>
    <recommendedName>
        <fullName evidence="1">FAR1 domain-containing protein</fullName>
    </recommendedName>
</protein>
<dbReference type="PANTHER" id="PTHR47718:SF17">
    <property type="entry name" value="PROTEIN FAR1-RELATED SEQUENCE 5-LIKE"/>
    <property type="match status" value="1"/>
</dbReference>
<reference evidence="3" key="1">
    <citation type="journal article" date="2010" name="Nat. Biotechnol.">
        <title>Draft genome sequence of the oilseed species Ricinus communis.</title>
        <authorList>
            <person name="Chan A.P."/>
            <person name="Crabtree J."/>
            <person name="Zhao Q."/>
            <person name="Lorenzi H."/>
            <person name="Orvis J."/>
            <person name="Puiu D."/>
            <person name="Melake-Berhan A."/>
            <person name="Jones K.M."/>
            <person name="Redman J."/>
            <person name="Chen G."/>
            <person name="Cahoon E.B."/>
            <person name="Gedil M."/>
            <person name="Stanke M."/>
            <person name="Haas B.J."/>
            <person name="Wortman J.R."/>
            <person name="Fraser-Liggett C.M."/>
            <person name="Ravel J."/>
            <person name="Rabinowicz P.D."/>
        </authorList>
    </citation>
    <scope>NUCLEOTIDE SEQUENCE [LARGE SCALE GENOMIC DNA]</scope>
    <source>
        <strain evidence="3">cv. Hale</strain>
    </source>
</reference>
<dbReference type="EMBL" id="EQ974775">
    <property type="protein sequence ID" value="EEF28139.1"/>
    <property type="molecule type" value="Genomic_DNA"/>
</dbReference>
<sequence>MTISCDRSRKAKYEKSLKRIDCPARVNAIKKALGVWAVSKINRNHNHDLQPDMSILMAGHRKISIHMKRQLEVNDITSVRPGKNVKMLEIQAGGQRI</sequence>
<name>B9T7N0_RICCO</name>
<organism evidence="2 3">
    <name type="scientific">Ricinus communis</name>
    <name type="common">Castor bean</name>
    <dbReference type="NCBI Taxonomy" id="3988"/>
    <lineage>
        <taxon>Eukaryota</taxon>
        <taxon>Viridiplantae</taxon>
        <taxon>Streptophyta</taxon>
        <taxon>Embryophyta</taxon>
        <taxon>Tracheophyta</taxon>
        <taxon>Spermatophyta</taxon>
        <taxon>Magnoliopsida</taxon>
        <taxon>eudicotyledons</taxon>
        <taxon>Gunneridae</taxon>
        <taxon>Pentapetalae</taxon>
        <taxon>rosids</taxon>
        <taxon>fabids</taxon>
        <taxon>Malpighiales</taxon>
        <taxon>Euphorbiaceae</taxon>
        <taxon>Acalyphoideae</taxon>
        <taxon>Acalypheae</taxon>
        <taxon>Ricinus</taxon>
    </lineage>
</organism>
<dbReference type="InterPro" id="IPR004330">
    <property type="entry name" value="FAR1_DNA_bnd_dom"/>
</dbReference>
<evidence type="ECO:0000313" key="2">
    <source>
        <dbReference type="EMBL" id="EEF28139.1"/>
    </source>
</evidence>
<dbReference type="AlphaFoldDB" id="B9T7N0"/>
<dbReference type="Proteomes" id="UP000008311">
    <property type="component" value="Unassembled WGS sequence"/>
</dbReference>
<keyword evidence="3" id="KW-1185">Reference proteome</keyword>
<evidence type="ECO:0000259" key="1">
    <source>
        <dbReference type="Pfam" id="PF03101"/>
    </source>
</evidence>
<feature type="domain" description="FAR1" evidence="1">
    <location>
        <begin position="7"/>
        <end position="51"/>
    </location>
</feature>
<dbReference type="PANTHER" id="PTHR47718">
    <property type="entry name" value="OS01G0519700 PROTEIN"/>
    <property type="match status" value="1"/>
</dbReference>
<proteinExistence type="predicted"/>